<gene>
    <name evidence="8" type="ORF">OH76DRAFT_1456170</name>
</gene>
<organism evidence="8 9">
    <name type="scientific">Lentinus brumalis</name>
    <dbReference type="NCBI Taxonomy" id="2498619"/>
    <lineage>
        <taxon>Eukaryota</taxon>
        <taxon>Fungi</taxon>
        <taxon>Dikarya</taxon>
        <taxon>Basidiomycota</taxon>
        <taxon>Agaricomycotina</taxon>
        <taxon>Agaricomycetes</taxon>
        <taxon>Polyporales</taxon>
        <taxon>Polyporaceae</taxon>
        <taxon>Lentinus</taxon>
    </lineage>
</organism>
<name>A0A371D7T8_9APHY</name>
<comment type="function">
    <text evidence="6">Catalyzes the hydrolysis of queuosine 5'-phosphate, releasing the nucleobase queuine (q). Is required for salvage of queuine from exogenous queuosine (Q) that is imported and then converted to queuosine 5'-phosphate intracellularly.</text>
</comment>
<dbReference type="PANTHER" id="PTHR21314:SF0">
    <property type="entry name" value="QUEUOSINE 5'-PHOSPHATE N-GLYCOSYLASE_HYDROLASE"/>
    <property type="match status" value="1"/>
</dbReference>
<evidence type="ECO:0000313" key="9">
    <source>
        <dbReference type="Proteomes" id="UP000256964"/>
    </source>
</evidence>
<dbReference type="EMBL" id="KZ857410">
    <property type="protein sequence ID" value="RDX48572.1"/>
    <property type="molecule type" value="Genomic_DNA"/>
</dbReference>
<dbReference type="GO" id="GO:0006400">
    <property type="term" value="P:tRNA modification"/>
    <property type="evidence" value="ECO:0007669"/>
    <property type="project" value="TreeGrafter"/>
</dbReference>
<dbReference type="STRING" id="139420.A0A371D7T8"/>
<accession>A0A371D7T8</accession>
<comment type="similarity">
    <text evidence="2 6">Belongs to the QNG1 protein family.</text>
</comment>
<feature type="region of interest" description="Disordered" evidence="7">
    <location>
        <begin position="1"/>
        <end position="21"/>
    </location>
</feature>
<dbReference type="EC" id="3.2.2.-" evidence="6"/>
<evidence type="ECO:0000313" key="8">
    <source>
        <dbReference type="EMBL" id="RDX48572.1"/>
    </source>
</evidence>
<evidence type="ECO:0000256" key="7">
    <source>
        <dbReference type="SAM" id="MobiDB-lite"/>
    </source>
</evidence>
<dbReference type="OrthoDB" id="416777at2759"/>
<evidence type="ECO:0000256" key="6">
    <source>
        <dbReference type="RuleBase" id="RU365002"/>
    </source>
</evidence>
<sequence length="433" mass="48994">MTIKIAATSAREPQTDVHSKAEHAVETDGAVARPVYEEGLNPALETSEWVVEAIALALPHEDGIRSAAKYIHAQMQRESYTPRTWRTHPLHICPAEPFSWEDPSTHACLNWIFLISSLNFSFWSELEGLPGRYGVEWREGWDSDRIVVHTGYWSLVAAVNRAIEDGIPITDPAFYADQTRCPDSLITHIFRPAAQSIECIPLLHERIRILREVGSILCSHYGGSFYGFIEAFRRRYDSRGSALQLVKMVADTFPSFRDEHTYNGQRVYIWKRTQILVAETWAAFYPEDSSQPHPLFPAGARIQELTMFADYRVPQILHHLRILSYPPTLVKLLNTRTPLASGSPEELSIRAASIVAVERVRREIIRIIADERRVADGSSDGEDEADGDDTVSSVVIDFYLWDLAKRVEGRPGGVEGVQSAAMLPIHRTRSIWY</sequence>
<keyword evidence="9" id="KW-1185">Reference proteome</keyword>
<reference evidence="8 9" key="1">
    <citation type="journal article" date="2018" name="Biotechnol. Biofuels">
        <title>Integrative visual omics of the white-rot fungus Polyporus brumalis exposes the biotechnological potential of its oxidative enzymes for delignifying raw plant biomass.</title>
        <authorList>
            <person name="Miyauchi S."/>
            <person name="Rancon A."/>
            <person name="Drula E."/>
            <person name="Hage H."/>
            <person name="Chaduli D."/>
            <person name="Favel A."/>
            <person name="Grisel S."/>
            <person name="Henrissat B."/>
            <person name="Herpoel-Gimbert I."/>
            <person name="Ruiz-Duenas F.J."/>
            <person name="Chevret D."/>
            <person name="Hainaut M."/>
            <person name="Lin J."/>
            <person name="Wang M."/>
            <person name="Pangilinan J."/>
            <person name="Lipzen A."/>
            <person name="Lesage-Meessen L."/>
            <person name="Navarro D."/>
            <person name="Riley R."/>
            <person name="Grigoriev I.V."/>
            <person name="Zhou S."/>
            <person name="Raouche S."/>
            <person name="Rosso M.N."/>
        </authorList>
    </citation>
    <scope>NUCLEOTIDE SEQUENCE [LARGE SCALE GENOMIC DNA]</scope>
    <source>
        <strain evidence="8 9">BRFM 1820</strain>
    </source>
</reference>
<evidence type="ECO:0000256" key="1">
    <source>
        <dbReference type="ARBA" id="ARBA00022801"/>
    </source>
</evidence>
<protein>
    <recommendedName>
        <fullName evidence="3 6">Queuosine 5'-phosphate N-glycosylase/hydrolase</fullName>
        <ecNumber evidence="6">3.2.2.-</ecNumber>
    </recommendedName>
    <alternativeName>
        <fullName evidence="4 6">Queuosine-nucleotide N-glycosylase/hydrolase</fullName>
    </alternativeName>
</protein>
<evidence type="ECO:0000256" key="4">
    <source>
        <dbReference type="ARBA" id="ARBA00035393"/>
    </source>
</evidence>
<evidence type="ECO:0000256" key="3">
    <source>
        <dbReference type="ARBA" id="ARBA00035306"/>
    </source>
</evidence>
<evidence type="ECO:0000256" key="5">
    <source>
        <dbReference type="ARBA" id="ARBA00048204"/>
    </source>
</evidence>
<comment type="catalytic activity">
    <reaction evidence="5 6">
        <text>queuosine 5'-phosphate + H2O = queuine + D-ribose 5-phosphate</text>
        <dbReference type="Rhea" id="RHEA:75387"/>
        <dbReference type="ChEBI" id="CHEBI:15377"/>
        <dbReference type="ChEBI" id="CHEBI:17433"/>
        <dbReference type="ChEBI" id="CHEBI:78346"/>
        <dbReference type="ChEBI" id="CHEBI:194371"/>
    </reaction>
    <physiologicalReaction direction="left-to-right" evidence="5 6">
        <dbReference type="Rhea" id="RHEA:75388"/>
    </physiologicalReaction>
</comment>
<dbReference type="AlphaFoldDB" id="A0A371D7T8"/>
<dbReference type="InterPro" id="IPR019438">
    <property type="entry name" value="Q_salvage"/>
</dbReference>
<dbReference type="Pfam" id="PF10343">
    <property type="entry name" value="Q_salvage"/>
    <property type="match status" value="1"/>
</dbReference>
<dbReference type="Proteomes" id="UP000256964">
    <property type="component" value="Unassembled WGS sequence"/>
</dbReference>
<dbReference type="PANTHER" id="PTHR21314">
    <property type="entry name" value="QUEUOSINE 5'-PHOSPHATE N-GLYCOSYLASE_HYDROLASE-RELATED"/>
    <property type="match status" value="1"/>
</dbReference>
<proteinExistence type="inferred from homology"/>
<dbReference type="GO" id="GO:0016787">
    <property type="term" value="F:hydrolase activity"/>
    <property type="evidence" value="ECO:0007669"/>
    <property type="project" value="UniProtKB-KW"/>
</dbReference>
<evidence type="ECO:0000256" key="2">
    <source>
        <dbReference type="ARBA" id="ARBA00035119"/>
    </source>
</evidence>
<keyword evidence="1 6" id="KW-0378">Hydrolase</keyword>